<feature type="compositionally biased region" description="Low complexity" evidence="5">
    <location>
        <begin position="255"/>
        <end position="265"/>
    </location>
</feature>
<feature type="region of interest" description="Disordered" evidence="5">
    <location>
        <begin position="1"/>
        <end position="44"/>
    </location>
</feature>
<dbReference type="AlphaFoldDB" id="A0AAD5S6T0"/>
<feature type="domain" description="Helicase XPB/Ssl2 N-terminal" evidence="6">
    <location>
        <begin position="109"/>
        <end position="233"/>
    </location>
</feature>
<dbReference type="PANTHER" id="PTHR11274">
    <property type="entry name" value="RAD25/XP-B DNA REPAIR HELICASE"/>
    <property type="match status" value="1"/>
</dbReference>
<sequence length="345" mass="39061">MSNQRITVKRESNSSDAVSAPKRLKIRTSEPTNSYVPITNSNDGYDSDDDADFKQALLPKQGFLDFQSGGPDYISRNVIKDQATDMFTSPGRMDFSYLSLKKDHKILPMWVREDGRIILEAFSPYAAQAQDFLITIAEPVSRPARIHEFKLTPYSLYAAVAVGMDTKTILDVLDRFSKVTVPESVIANVKQCTMGYGKVKLVLKHNSYFIESSFPDTLRDLLRDPIISNARINTHTGFDTTSSTGRRNLLPEPTKPTQPSTTDTTEFTTVITLDRDDEQDADDESDFTHSFEIDKAQVESVKKQCIELSQTLMEEYDFRHDEVNPDLEIDLSPKTVIRDYQEKSL</sequence>
<feature type="region of interest" description="Disordered" evidence="5">
    <location>
        <begin position="234"/>
        <end position="265"/>
    </location>
</feature>
<feature type="non-terminal residue" evidence="7">
    <location>
        <position position="345"/>
    </location>
</feature>
<dbReference type="GO" id="GO:0005524">
    <property type="term" value="F:ATP binding"/>
    <property type="evidence" value="ECO:0007669"/>
    <property type="project" value="UniProtKB-KW"/>
</dbReference>
<keyword evidence="3" id="KW-0347">Helicase</keyword>
<evidence type="ECO:0000256" key="2">
    <source>
        <dbReference type="ARBA" id="ARBA00022801"/>
    </source>
</evidence>
<proteinExistence type="predicted"/>
<accession>A0AAD5S6T0</accession>
<evidence type="ECO:0000256" key="1">
    <source>
        <dbReference type="ARBA" id="ARBA00022741"/>
    </source>
</evidence>
<dbReference type="GO" id="GO:0006367">
    <property type="term" value="P:transcription initiation at RNA polymerase II promoter"/>
    <property type="evidence" value="ECO:0007669"/>
    <property type="project" value="TreeGrafter"/>
</dbReference>
<keyword evidence="8" id="KW-1185">Reference proteome</keyword>
<keyword evidence="2" id="KW-0378">Hydrolase</keyword>
<protein>
    <recommendedName>
        <fullName evidence="6">Helicase XPB/Ssl2 N-terminal domain-containing protein</fullName>
    </recommendedName>
</protein>
<dbReference type="GO" id="GO:0005675">
    <property type="term" value="C:transcription factor TFIIH holo complex"/>
    <property type="evidence" value="ECO:0007669"/>
    <property type="project" value="TreeGrafter"/>
</dbReference>
<dbReference type="InterPro" id="IPR032830">
    <property type="entry name" value="XPB/Ssl2_N"/>
</dbReference>
<evidence type="ECO:0000313" key="8">
    <source>
        <dbReference type="Proteomes" id="UP001212841"/>
    </source>
</evidence>
<evidence type="ECO:0000256" key="5">
    <source>
        <dbReference type="SAM" id="MobiDB-lite"/>
    </source>
</evidence>
<dbReference type="GO" id="GO:0043138">
    <property type="term" value="F:3'-5' DNA helicase activity"/>
    <property type="evidence" value="ECO:0007669"/>
    <property type="project" value="TreeGrafter"/>
</dbReference>
<dbReference type="GO" id="GO:0016787">
    <property type="term" value="F:hydrolase activity"/>
    <property type="evidence" value="ECO:0007669"/>
    <property type="project" value="UniProtKB-KW"/>
</dbReference>
<evidence type="ECO:0000313" key="7">
    <source>
        <dbReference type="EMBL" id="KAJ3047856.1"/>
    </source>
</evidence>
<evidence type="ECO:0000256" key="4">
    <source>
        <dbReference type="ARBA" id="ARBA00022840"/>
    </source>
</evidence>
<dbReference type="PANTHER" id="PTHR11274:SF0">
    <property type="entry name" value="GENERAL TRANSCRIPTION AND DNA REPAIR FACTOR IIH HELICASE SUBUNIT XPB"/>
    <property type="match status" value="1"/>
</dbReference>
<dbReference type="Proteomes" id="UP001212841">
    <property type="component" value="Unassembled WGS sequence"/>
</dbReference>
<dbReference type="GO" id="GO:0097550">
    <property type="term" value="C:transcription preinitiation complex"/>
    <property type="evidence" value="ECO:0007669"/>
    <property type="project" value="TreeGrafter"/>
</dbReference>
<comment type="caution">
    <text evidence="7">The sequence shown here is derived from an EMBL/GenBank/DDBJ whole genome shotgun (WGS) entry which is preliminary data.</text>
</comment>
<feature type="compositionally biased region" description="Polar residues" evidence="5">
    <location>
        <begin position="29"/>
        <end position="42"/>
    </location>
</feature>
<dbReference type="InterPro" id="IPR050615">
    <property type="entry name" value="ATP-dep_DNA_Helicase"/>
</dbReference>
<evidence type="ECO:0000256" key="3">
    <source>
        <dbReference type="ARBA" id="ARBA00022806"/>
    </source>
</evidence>
<keyword evidence="4" id="KW-0067">ATP-binding</keyword>
<dbReference type="EMBL" id="JADGJD010000889">
    <property type="protein sequence ID" value="KAJ3047856.1"/>
    <property type="molecule type" value="Genomic_DNA"/>
</dbReference>
<gene>
    <name evidence="7" type="ORF">HK097_011103</name>
</gene>
<feature type="compositionally biased region" description="Polar residues" evidence="5">
    <location>
        <begin position="234"/>
        <end position="246"/>
    </location>
</feature>
<keyword evidence="1" id="KW-0547">Nucleotide-binding</keyword>
<organism evidence="7 8">
    <name type="scientific">Rhizophlyctis rosea</name>
    <dbReference type="NCBI Taxonomy" id="64517"/>
    <lineage>
        <taxon>Eukaryota</taxon>
        <taxon>Fungi</taxon>
        <taxon>Fungi incertae sedis</taxon>
        <taxon>Chytridiomycota</taxon>
        <taxon>Chytridiomycota incertae sedis</taxon>
        <taxon>Chytridiomycetes</taxon>
        <taxon>Rhizophlyctidales</taxon>
        <taxon>Rhizophlyctidaceae</taxon>
        <taxon>Rhizophlyctis</taxon>
    </lineage>
</organism>
<dbReference type="Pfam" id="PF13625">
    <property type="entry name" value="Helicase_C_3"/>
    <property type="match status" value="1"/>
</dbReference>
<name>A0AAD5S6T0_9FUNG</name>
<reference evidence="7" key="1">
    <citation type="submission" date="2020-05" db="EMBL/GenBank/DDBJ databases">
        <title>Phylogenomic resolution of chytrid fungi.</title>
        <authorList>
            <person name="Stajich J.E."/>
            <person name="Amses K."/>
            <person name="Simmons R."/>
            <person name="Seto K."/>
            <person name="Myers J."/>
            <person name="Bonds A."/>
            <person name="Quandt C.A."/>
            <person name="Barry K."/>
            <person name="Liu P."/>
            <person name="Grigoriev I."/>
            <person name="Longcore J.E."/>
            <person name="James T.Y."/>
        </authorList>
    </citation>
    <scope>NUCLEOTIDE SEQUENCE</scope>
    <source>
        <strain evidence="7">JEL0318</strain>
    </source>
</reference>
<dbReference type="GO" id="GO:0000112">
    <property type="term" value="C:nucleotide-excision repair factor 3 complex"/>
    <property type="evidence" value="ECO:0007669"/>
    <property type="project" value="TreeGrafter"/>
</dbReference>
<evidence type="ECO:0000259" key="6">
    <source>
        <dbReference type="Pfam" id="PF13625"/>
    </source>
</evidence>